<evidence type="ECO:0000313" key="4">
    <source>
        <dbReference type="Proteomes" id="UP000824998"/>
    </source>
</evidence>
<sequence>MTSSLHRLFALLLTIISLTSALPTPQTNALATRAPEGEAPTPPKDEPPPKIPAPPPYCDATCVALGRDGPQSWKIYVEIIKENLKFVENLNLARGTPGGTHGHSGME</sequence>
<feature type="chain" id="PRO_5040401929" evidence="2">
    <location>
        <begin position="22"/>
        <end position="107"/>
    </location>
</feature>
<protein>
    <submittedName>
        <fullName evidence="3">Uncharacterized protein</fullName>
    </submittedName>
</protein>
<name>A0A9P7YLJ9_9HELO</name>
<gene>
    <name evidence="3" type="ORF">BJ875DRAFT_483237</name>
</gene>
<evidence type="ECO:0000256" key="1">
    <source>
        <dbReference type="SAM" id="MobiDB-lite"/>
    </source>
</evidence>
<feature type="region of interest" description="Disordered" evidence="1">
    <location>
        <begin position="27"/>
        <end position="55"/>
    </location>
</feature>
<evidence type="ECO:0000313" key="3">
    <source>
        <dbReference type="EMBL" id="KAG9235427.1"/>
    </source>
</evidence>
<feature type="signal peptide" evidence="2">
    <location>
        <begin position="1"/>
        <end position="21"/>
    </location>
</feature>
<comment type="caution">
    <text evidence="3">The sequence shown here is derived from an EMBL/GenBank/DDBJ whole genome shotgun (WGS) entry which is preliminary data.</text>
</comment>
<dbReference type="EMBL" id="MU251432">
    <property type="protein sequence ID" value="KAG9235427.1"/>
    <property type="molecule type" value="Genomic_DNA"/>
</dbReference>
<organism evidence="3 4">
    <name type="scientific">Amylocarpus encephaloides</name>
    <dbReference type="NCBI Taxonomy" id="45428"/>
    <lineage>
        <taxon>Eukaryota</taxon>
        <taxon>Fungi</taxon>
        <taxon>Dikarya</taxon>
        <taxon>Ascomycota</taxon>
        <taxon>Pezizomycotina</taxon>
        <taxon>Leotiomycetes</taxon>
        <taxon>Helotiales</taxon>
        <taxon>Helotiales incertae sedis</taxon>
        <taxon>Amylocarpus</taxon>
    </lineage>
</organism>
<keyword evidence="4" id="KW-1185">Reference proteome</keyword>
<accession>A0A9P7YLJ9</accession>
<proteinExistence type="predicted"/>
<reference evidence="3" key="1">
    <citation type="journal article" date="2021" name="IMA Fungus">
        <title>Genomic characterization of three marine fungi, including Emericellopsis atlantica sp. nov. with signatures of a generalist lifestyle and marine biomass degradation.</title>
        <authorList>
            <person name="Hagestad O.C."/>
            <person name="Hou L."/>
            <person name="Andersen J.H."/>
            <person name="Hansen E.H."/>
            <person name="Altermark B."/>
            <person name="Li C."/>
            <person name="Kuhnert E."/>
            <person name="Cox R.J."/>
            <person name="Crous P.W."/>
            <person name="Spatafora J.W."/>
            <person name="Lail K."/>
            <person name="Amirebrahimi M."/>
            <person name="Lipzen A."/>
            <person name="Pangilinan J."/>
            <person name="Andreopoulos W."/>
            <person name="Hayes R.D."/>
            <person name="Ng V."/>
            <person name="Grigoriev I.V."/>
            <person name="Jackson S.A."/>
            <person name="Sutton T.D.S."/>
            <person name="Dobson A.D.W."/>
            <person name="Rama T."/>
        </authorList>
    </citation>
    <scope>NUCLEOTIDE SEQUENCE</scope>
    <source>
        <strain evidence="3">TRa018bII</strain>
    </source>
</reference>
<evidence type="ECO:0000256" key="2">
    <source>
        <dbReference type="SAM" id="SignalP"/>
    </source>
</evidence>
<keyword evidence="2" id="KW-0732">Signal</keyword>
<dbReference type="AlphaFoldDB" id="A0A9P7YLJ9"/>
<dbReference type="Proteomes" id="UP000824998">
    <property type="component" value="Unassembled WGS sequence"/>
</dbReference>